<dbReference type="OrthoDB" id="951410at2"/>
<gene>
    <name evidence="2" type="ORF">LV85_00095</name>
</gene>
<feature type="domain" description="Lipid/polyisoprenoid-binding YceI-like" evidence="1">
    <location>
        <begin position="39"/>
        <end position="205"/>
    </location>
</feature>
<evidence type="ECO:0000313" key="3">
    <source>
        <dbReference type="Proteomes" id="UP000248882"/>
    </source>
</evidence>
<evidence type="ECO:0000259" key="1">
    <source>
        <dbReference type="SMART" id="SM00867"/>
    </source>
</evidence>
<accession>A0A2W7T3X2</accession>
<dbReference type="RefSeq" id="WP_111316218.1">
    <property type="nucleotide sequence ID" value="NZ_QKZT01000001.1"/>
</dbReference>
<dbReference type="Gene3D" id="2.40.128.110">
    <property type="entry name" value="Lipid/polyisoprenoid-binding, YceI-like"/>
    <property type="match status" value="1"/>
</dbReference>
<protein>
    <submittedName>
        <fullName evidence="2">Polyisoprenoid-binding protein YceI</fullName>
    </submittedName>
</protein>
<dbReference type="AlphaFoldDB" id="A0A2W7T3X2"/>
<dbReference type="EMBL" id="QKZT01000001">
    <property type="protein sequence ID" value="PZX57912.1"/>
    <property type="molecule type" value="Genomic_DNA"/>
</dbReference>
<organism evidence="2 3">
    <name type="scientific">Algoriphagus chordae</name>
    <dbReference type="NCBI Taxonomy" id="237019"/>
    <lineage>
        <taxon>Bacteria</taxon>
        <taxon>Pseudomonadati</taxon>
        <taxon>Bacteroidota</taxon>
        <taxon>Cytophagia</taxon>
        <taxon>Cytophagales</taxon>
        <taxon>Cyclobacteriaceae</taxon>
        <taxon>Algoriphagus</taxon>
    </lineage>
</organism>
<comment type="caution">
    <text evidence="2">The sequence shown here is derived from an EMBL/GenBank/DDBJ whole genome shotgun (WGS) entry which is preliminary data.</text>
</comment>
<evidence type="ECO:0000313" key="2">
    <source>
        <dbReference type="EMBL" id="PZX57912.1"/>
    </source>
</evidence>
<dbReference type="Proteomes" id="UP000248882">
    <property type="component" value="Unassembled WGS sequence"/>
</dbReference>
<dbReference type="Pfam" id="PF04264">
    <property type="entry name" value="YceI"/>
    <property type="match status" value="1"/>
</dbReference>
<name>A0A2W7T3X2_9BACT</name>
<keyword evidence="3" id="KW-1185">Reference proteome</keyword>
<dbReference type="InterPro" id="IPR036761">
    <property type="entry name" value="TTHA0802/YceI-like_sf"/>
</dbReference>
<dbReference type="InterPro" id="IPR007372">
    <property type="entry name" value="Lipid/polyisoprenoid-bd_YceI"/>
</dbReference>
<dbReference type="SUPFAM" id="SSF101874">
    <property type="entry name" value="YceI-like"/>
    <property type="match status" value="1"/>
</dbReference>
<dbReference type="PANTHER" id="PTHR34406:SF1">
    <property type="entry name" value="PROTEIN YCEI"/>
    <property type="match status" value="1"/>
</dbReference>
<sequence>MNEFQSFIFGLLMVSCVVGSDSKSSEYILEPISTVEADTLAIDIVESKIFWKGTKMMGLGKHEGEIAIRNGYLLQSNGQLTGGEIIIDMNSISVTDIPATDPIPIRNLTNHLKSADFFDVDKFPFSRFTIVQVMKDESGELDIVGELEIKGISNTISFRATAHKNRFTAIIEIDRFDWDIAYSGSWVDRTLVDREIQLRVEILCN</sequence>
<reference evidence="2 3" key="1">
    <citation type="submission" date="2018-06" db="EMBL/GenBank/DDBJ databases">
        <title>Genomic Encyclopedia of Archaeal and Bacterial Type Strains, Phase II (KMG-II): from individual species to whole genera.</title>
        <authorList>
            <person name="Goeker M."/>
        </authorList>
    </citation>
    <scope>NUCLEOTIDE SEQUENCE [LARGE SCALE GENOMIC DNA]</scope>
    <source>
        <strain evidence="2 3">DSM 19830</strain>
    </source>
</reference>
<proteinExistence type="predicted"/>
<dbReference type="SMART" id="SM00867">
    <property type="entry name" value="YceI"/>
    <property type="match status" value="1"/>
</dbReference>
<dbReference type="PANTHER" id="PTHR34406">
    <property type="entry name" value="PROTEIN YCEI"/>
    <property type="match status" value="1"/>
</dbReference>